<dbReference type="KEGG" id="uth:DKZ56_05700"/>
<sequence>MDKNNYYANFSSAAGSNPTVNDSEKLLNEIYVDLFLNRLQRIYRIEQLKDFIDQALDERNEEAFYKYAKELNELQESLN</sequence>
<feature type="domain" description="IDEAL" evidence="1">
    <location>
        <begin position="35"/>
        <end position="71"/>
    </location>
</feature>
<dbReference type="Pfam" id="PF08858">
    <property type="entry name" value="IDEAL"/>
    <property type="match status" value="1"/>
</dbReference>
<protein>
    <submittedName>
        <fullName evidence="2">IDEAL domain-containing protein</fullName>
    </submittedName>
</protein>
<dbReference type="RefSeq" id="WP_208651775.1">
    <property type="nucleotide sequence ID" value="NZ_CP036528.1"/>
</dbReference>
<keyword evidence="3" id="KW-1185">Reference proteome</keyword>
<organism evidence="2 3">
    <name type="scientific">Ureibacillus thermophilus</name>
    <dbReference type="NCBI Taxonomy" id="367743"/>
    <lineage>
        <taxon>Bacteria</taxon>
        <taxon>Bacillati</taxon>
        <taxon>Bacillota</taxon>
        <taxon>Bacilli</taxon>
        <taxon>Bacillales</taxon>
        <taxon>Caryophanaceae</taxon>
        <taxon>Ureibacillus</taxon>
    </lineage>
</organism>
<dbReference type="AlphaFoldDB" id="A0A4V1A2Y7"/>
<reference evidence="2 3" key="1">
    <citation type="submission" date="2019-02" db="EMBL/GenBank/DDBJ databases">
        <title>Ureibacillus thermophilus.</title>
        <authorList>
            <person name="Sunny J.S."/>
            <person name="Natarajan A."/>
            <person name="Saleena L.M."/>
        </authorList>
    </citation>
    <scope>NUCLEOTIDE SEQUENCE [LARGE SCALE GENOMIC DNA]</scope>
    <source>
        <strain evidence="2 3">LM102</strain>
    </source>
</reference>
<dbReference type="InterPro" id="IPR014957">
    <property type="entry name" value="IDEAL_dom"/>
</dbReference>
<proteinExistence type="predicted"/>
<dbReference type="Gene3D" id="4.10.810.10">
    <property type="entry name" value="Virus Scaffolding Protein, Chain A"/>
    <property type="match status" value="1"/>
</dbReference>
<dbReference type="EMBL" id="CP036528">
    <property type="protein sequence ID" value="QBK25390.1"/>
    <property type="molecule type" value="Genomic_DNA"/>
</dbReference>
<name>A0A4V1A2Y7_9BACL</name>
<evidence type="ECO:0000259" key="1">
    <source>
        <dbReference type="SMART" id="SM00914"/>
    </source>
</evidence>
<dbReference type="Proteomes" id="UP000291151">
    <property type="component" value="Chromosome"/>
</dbReference>
<accession>A0A4V1A2Y7</accession>
<evidence type="ECO:0000313" key="2">
    <source>
        <dbReference type="EMBL" id="QBK25390.1"/>
    </source>
</evidence>
<dbReference type="SMART" id="SM00914">
    <property type="entry name" value="IDEAL"/>
    <property type="match status" value="1"/>
</dbReference>
<gene>
    <name evidence="2" type="ORF">DKZ56_05700</name>
</gene>
<evidence type="ECO:0000313" key="3">
    <source>
        <dbReference type="Proteomes" id="UP000291151"/>
    </source>
</evidence>
<dbReference type="InterPro" id="IPR027393">
    <property type="entry name" value="Virus_scaffolding_prot_C"/>
</dbReference>